<name>A0A7J7VJP8_MYOMY</name>
<dbReference type="Pfam" id="PF00876">
    <property type="entry name" value="Innexin"/>
    <property type="match status" value="1"/>
</dbReference>
<evidence type="ECO:0000256" key="2">
    <source>
        <dbReference type="ARBA" id="ARBA00004651"/>
    </source>
</evidence>
<dbReference type="GO" id="GO:0032732">
    <property type="term" value="P:positive regulation of interleukin-1 production"/>
    <property type="evidence" value="ECO:0007669"/>
    <property type="project" value="InterPro"/>
</dbReference>
<evidence type="ECO:0000256" key="3">
    <source>
        <dbReference type="ARBA" id="ARBA00022448"/>
    </source>
</evidence>
<keyword evidence="8 12" id="KW-0406">Ion transport</keyword>
<comment type="similarity">
    <text evidence="12">Belongs to the pannexin family.</text>
</comment>
<evidence type="ECO:0000256" key="10">
    <source>
        <dbReference type="ARBA" id="ARBA00023180"/>
    </source>
</evidence>
<comment type="function">
    <text evidence="12">Structural component of the gap junctions and the hemichannels.</text>
</comment>
<sequence>MAIAHLATEYVFSDFLLKEPSEPKFKGLRLELAVDKMVTYIAVGLPLLLISLAYAQEISIGTQISCFSPSSFSWRQAAFVDSYCWAAVQQTDSLQGDAGNLPLCLHKFFPYILLLVAILLYLPSLFWRFAAAPHICSDLKFIMEELDKVYNRAIKAAKSVHDLDLRDGTCSVPGSNENVGQRRQMFSKCMKSCPLLMFCISSLKGTMT</sequence>
<evidence type="ECO:0000256" key="1">
    <source>
        <dbReference type="ARBA" id="ARBA00004477"/>
    </source>
</evidence>
<dbReference type="VEuPathDB" id="HostDB:GeneID_118664511"/>
<dbReference type="GO" id="GO:0005789">
    <property type="term" value="C:endoplasmic reticulum membrane"/>
    <property type="evidence" value="ECO:0007669"/>
    <property type="project" value="UniProtKB-SubCell"/>
</dbReference>
<keyword evidence="5 12" id="KW-0812">Transmembrane</keyword>
<proteinExistence type="inferred from homology"/>
<evidence type="ECO:0000256" key="6">
    <source>
        <dbReference type="ARBA" id="ARBA00022824"/>
    </source>
</evidence>
<dbReference type="PANTHER" id="PTHR15759">
    <property type="entry name" value="PANNEXIN"/>
    <property type="match status" value="1"/>
</dbReference>
<gene>
    <name evidence="12" type="primary">PANX</name>
    <name evidence="13" type="ORF">mMyoMyo1_014763</name>
</gene>
<evidence type="ECO:0000313" key="13">
    <source>
        <dbReference type="EMBL" id="KAF6325382.1"/>
    </source>
</evidence>
<evidence type="ECO:0000256" key="4">
    <source>
        <dbReference type="ARBA" id="ARBA00022475"/>
    </source>
</evidence>
<dbReference type="GO" id="GO:0005921">
    <property type="term" value="C:gap junction"/>
    <property type="evidence" value="ECO:0007669"/>
    <property type="project" value="UniProtKB-UniRule"/>
</dbReference>
<accession>A0A7J7VJP8</accession>
<dbReference type="InterPro" id="IPR000990">
    <property type="entry name" value="Innexin"/>
</dbReference>
<dbReference type="EMBL" id="JABWUV010000010">
    <property type="protein sequence ID" value="KAF6325382.1"/>
    <property type="molecule type" value="Genomic_DNA"/>
</dbReference>
<keyword evidence="9 12" id="KW-0472">Membrane</keyword>
<feature type="transmembrane region" description="Helical" evidence="12">
    <location>
        <begin position="108"/>
        <end position="130"/>
    </location>
</feature>
<feature type="transmembrane region" description="Helical" evidence="12">
    <location>
        <begin position="37"/>
        <end position="55"/>
    </location>
</feature>
<dbReference type="GO" id="GO:0022829">
    <property type="term" value="F:wide pore channel activity"/>
    <property type="evidence" value="ECO:0007669"/>
    <property type="project" value="TreeGrafter"/>
</dbReference>
<keyword evidence="3 12" id="KW-0813">Transport</keyword>
<keyword evidence="10" id="KW-0325">Glycoprotein</keyword>
<comment type="subcellular location">
    <subcellularLocation>
        <location evidence="2 12">Cell membrane</location>
        <topology evidence="2 12">Multi-pass membrane protein</topology>
    </subcellularLocation>
    <subcellularLocation>
        <location evidence="1">Endoplasmic reticulum membrane</location>
        <topology evidence="1">Multi-pass membrane protein</topology>
    </subcellularLocation>
</comment>
<reference evidence="13 14" key="1">
    <citation type="journal article" date="2020" name="Nature">
        <title>Six reference-quality genomes reveal evolution of bat adaptations.</title>
        <authorList>
            <person name="Jebb D."/>
            <person name="Huang Z."/>
            <person name="Pippel M."/>
            <person name="Hughes G.M."/>
            <person name="Lavrichenko K."/>
            <person name="Devanna P."/>
            <person name="Winkler S."/>
            <person name="Jermiin L.S."/>
            <person name="Skirmuntt E.C."/>
            <person name="Katzourakis A."/>
            <person name="Burkitt-Gray L."/>
            <person name="Ray D.A."/>
            <person name="Sullivan K.A.M."/>
            <person name="Roscito J.G."/>
            <person name="Kirilenko B.M."/>
            <person name="Davalos L.M."/>
            <person name="Corthals A.P."/>
            <person name="Power M.L."/>
            <person name="Jones G."/>
            <person name="Ransome R.D."/>
            <person name="Dechmann D.K.N."/>
            <person name="Locatelli A.G."/>
            <person name="Puechmaille S.J."/>
            <person name="Fedrigo O."/>
            <person name="Jarvis E.D."/>
            <person name="Hiller M."/>
            <person name="Vernes S.C."/>
            <person name="Myers E.W."/>
            <person name="Teeling E.C."/>
        </authorList>
    </citation>
    <scope>NUCLEOTIDE SEQUENCE [LARGE SCALE GENOMIC DNA]</scope>
    <source>
        <strain evidence="13">MMyoMyo1</strain>
        <tissue evidence="13">Flight muscle</tissue>
    </source>
</reference>
<evidence type="ECO:0000313" key="14">
    <source>
        <dbReference type="Proteomes" id="UP000527355"/>
    </source>
</evidence>
<evidence type="ECO:0000256" key="7">
    <source>
        <dbReference type="ARBA" id="ARBA00022989"/>
    </source>
</evidence>
<evidence type="ECO:0000256" key="8">
    <source>
        <dbReference type="ARBA" id="ARBA00023065"/>
    </source>
</evidence>
<dbReference type="InterPro" id="IPR039099">
    <property type="entry name" value="Pannexin"/>
</dbReference>
<keyword evidence="7 12" id="KW-1133">Transmembrane helix</keyword>
<evidence type="ECO:0000256" key="9">
    <source>
        <dbReference type="ARBA" id="ARBA00023136"/>
    </source>
</evidence>
<dbReference type="GO" id="GO:0007267">
    <property type="term" value="P:cell-cell signaling"/>
    <property type="evidence" value="ECO:0007669"/>
    <property type="project" value="TreeGrafter"/>
</dbReference>
<dbReference type="PROSITE" id="PS51013">
    <property type="entry name" value="PANNEXIN"/>
    <property type="match status" value="1"/>
</dbReference>
<keyword evidence="14" id="KW-1185">Reference proteome</keyword>
<dbReference type="AlphaFoldDB" id="A0A7J7VJP8"/>
<dbReference type="GO" id="GO:0006812">
    <property type="term" value="P:monoatomic cation transport"/>
    <property type="evidence" value="ECO:0007669"/>
    <property type="project" value="InterPro"/>
</dbReference>
<evidence type="ECO:0000256" key="12">
    <source>
        <dbReference type="RuleBase" id="RU010713"/>
    </source>
</evidence>
<evidence type="ECO:0000256" key="5">
    <source>
        <dbReference type="ARBA" id="ARBA00022692"/>
    </source>
</evidence>
<organism evidence="13 14">
    <name type="scientific">Myotis myotis</name>
    <name type="common">Greater mouse-eared bat</name>
    <name type="synonym">Vespertilio myotis</name>
    <dbReference type="NCBI Taxonomy" id="51298"/>
    <lineage>
        <taxon>Eukaryota</taxon>
        <taxon>Metazoa</taxon>
        <taxon>Chordata</taxon>
        <taxon>Craniata</taxon>
        <taxon>Vertebrata</taxon>
        <taxon>Euteleostomi</taxon>
        <taxon>Mammalia</taxon>
        <taxon>Eutheria</taxon>
        <taxon>Laurasiatheria</taxon>
        <taxon>Chiroptera</taxon>
        <taxon>Yangochiroptera</taxon>
        <taxon>Vespertilionidae</taxon>
        <taxon>Myotis</taxon>
    </lineage>
</organism>
<evidence type="ECO:0000256" key="11">
    <source>
        <dbReference type="ARBA" id="ARBA00023303"/>
    </source>
</evidence>
<comment type="caution">
    <text evidence="12">Lacks conserved residue(s) required for the propagation of feature annotation.</text>
</comment>
<keyword evidence="6" id="KW-0256">Endoplasmic reticulum</keyword>
<comment type="caution">
    <text evidence="13">The sequence shown here is derived from an EMBL/GenBank/DDBJ whole genome shotgun (WGS) entry which is preliminary data.</text>
</comment>
<protein>
    <recommendedName>
        <fullName evidence="12">Pannexin</fullName>
    </recommendedName>
</protein>
<dbReference type="PANTHER" id="PTHR15759:SF5">
    <property type="entry name" value="PANNEXIN-1"/>
    <property type="match status" value="1"/>
</dbReference>
<dbReference type="Proteomes" id="UP000527355">
    <property type="component" value="Unassembled WGS sequence"/>
</dbReference>
<dbReference type="GO" id="GO:0034220">
    <property type="term" value="P:monoatomic ion transmembrane transport"/>
    <property type="evidence" value="ECO:0007669"/>
    <property type="project" value="UniProtKB-KW"/>
</dbReference>
<keyword evidence="4" id="KW-1003">Cell membrane</keyword>
<dbReference type="GO" id="GO:0005886">
    <property type="term" value="C:plasma membrane"/>
    <property type="evidence" value="ECO:0007669"/>
    <property type="project" value="UniProtKB-SubCell"/>
</dbReference>
<keyword evidence="11 12" id="KW-0407">Ion channel</keyword>